<keyword evidence="5 9" id="KW-0472">Membrane</keyword>
<keyword evidence="3 9" id="KW-0336">GPI-anchor</keyword>
<dbReference type="FunCoup" id="A0A3N4LRF8">
    <property type="interactions" value="133"/>
</dbReference>
<dbReference type="STRING" id="1051890.A0A3N4LRF8"/>
<dbReference type="InterPro" id="IPR017853">
    <property type="entry name" value="GH"/>
</dbReference>
<proteinExistence type="inferred from homology"/>
<dbReference type="GO" id="GO:0031505">
    <property type="term" value="P:fungal-type cell wall organization"/>
    <property type="evidence" value="ECO:0007669"/>
    <property type="project" value="TreeGrafter"/>
</dbReference>
<name>A0A3N4LRF8_9PEZI</name>
<dbReference type="FunFam" id="3.20.20.80:FF:000038">
    <property type="entry name" value="1,3-beta-glucanosyltransferase"/>
    <property type="match status" value="1"/>
</dbReference>
<dbReference type="PANTHER" id="PTHR31468">
    <property type="entry name" value="1,3-BETA-GLUCANOSYLTRANSFERASE GAS1"/>
    <property type="match status" value="1"/>
</dbReference>
<feature type="transmembrane region" description="Helical" evidence="10">
    <location>
        <begin position="494"/>
        <end position="515"/>
    </location>
</feature>
<dbReference type="GO" id="GO:0071970">
    <property type="term" value="P:fungal-type cell wall (1-&gt;3)-beta-D-glucan biosynthetic process"/>
    <property type="evidence" value="ECO:0007669"/>
    <property type="project" value="TreeGrafter"/>
</dbReference>
<comment type="function">
    <text evidence="9">Splits internally a 1,3-beta-glucan molecule and transfers the newly generated reducing end (the donor) to the non-reducing end of another 1,3-beta-glucan molecule (the acceptor) forming a 1,3-beta linkage, resulting in the elongation of 1,3-beta-glucan chains in the cell wall.</text>
</comment>
<dbReference type="InterPro" id="IPR004886">
    <property type="entry name" value="Glucanosyltransferase"/>
</dbReference>
<dbReference type="SMART" id="SM00768">
    <property type="entry name" value="X8"/>
    <property type="match status" value="1"/>
</dbReference>
<evidence type="ECO:0000259" key="11">
    <source>
        <dbReference type="SMART" id="SM00768"/>
    </source>
</evidence>
<evidence type="ECO:0000313" key="13">
    <source>
        <dbReference type="Proteomes" id="UP000267821"/>
    </source>
</evidence>
<dbReference type="OrthoDB" id="421038at2759"/>
<evidence type="ECO:0000256" key="9">
    <source>
        <dbReference type="RuleBase" id="RU361209"/>
    </source>
</evidence>
<sequence>MKGLLSTLLPLALTFTGALAALQPIVVKGSKFFYQNGTQFFMKGVAYQADISTQNPSVAGQSYHDPLSDATSCKRDVPYLRELGTNLIRVYAIDPTKNHDDCMKLLDDAGIYVISDLSEPDTSINRDSPAWDDQLYKRYTNVVDALAGYSNVMGFFAGNEVSNMYNNTDASAFVKAAVRDTKAYIKAKSYRSIPVGYATNDDEDIRAQLADYFNCGNEEDRAEFWGYNIYSWCGDSSYTLSGFDQRTAEFQNYSIPSFFAEYGCNKVTPRKFTEVQALYSSPMSDVFSGGIVYMYFQEANNYGLVDISNGKVSKFQDFTNLKNQISKVSPKGVTMSNYNPSNTSPRDCPVENQFWEASTTLPPTPNESLCQCMVKSLNCVAKSTVTDKAIGDLFNFVCGQENSDCSDINTNGTTGTYGPFSMCSANERLSWAFNTYYNSNGKSAQSCDFNGNATTQTGATNTDCKSALESASSTTTPTSTGSSQAAANIRPLGGVFWMVSSAVMASVFAGAMSVLV</sequence>
<dbReference type="Gene3D" id="1.20.58.1040">
    <property type="match status" value="1"/>
</dbReference>
<keyword evidence="7" id="KW-0325">Glycoprotein</keyword>
<evidence type="ECO:0000256" key="3">
    <source>
        <dbReference type="ARBA" id="ARBA00022622"/>
    </source>
</evidence>
<dbReference type="EC" id="2.4.1.-" evidence="9"/>
<comment type="subcellular location">
    <subcellularLocation>
        <location evidence="1 9">Cell membrane</location>
        <topology evidence="1 9">Lipid-anchor</topology>
        <topology evidence="1 9">GPI-anchor</topology>
    </subcellularLocation>
</comment>
<dbReference type="GO" id="GO:0005886">
    <property type="term" value="C:plasma membrane"/>
    <property type="evidence" value="ECO:0007669"/>
    <property type="project" value="UniProtKB-SubCell"/>
</dbReference>
<evidence type="ECO:0000256" key="2">
    <source>
        <dbReference type="ARBA" id="ARBA00007528"/>
    </source>
</evidence>
<keyword evidence="10" id="KW-1133">Transmembrane helix</keyword>
<dbReference type="InterPro" id="IPR012946">
    <property type="entry name" value="X8"/>
</dbReference>
<dbReference type="GO" id="GO:0042124">
    <property type="term" value="F:1,3-beta-glucanosyltransferase activity"/>
    <property type="evidence" value="ECO:0007669"/>
    <property type="project" value="TreeGrafter"/>
</dbReference>
<feature type="signal peptide" evidence="9">
    <location>
        <begin position="1"/>
        <end position="20"/>
    </location>
</feature>
<keyword evidence="4 9" id="KW-0732">Signal</keyword>
<organism evidence="12 13">
    <name type="scientific">Terfezia boudieri ATCC MYA-4762</name>
    <dbReference type="NCBI Taxonomy" id="1051890"/>
    <lineage>
        <taxon>Eukaryota</taxon>
        <taxon>Fungi</taxon>
        <taxon>Dikarya</taxon>
        <taxon>Ascomycota</taxon>
        <taxon>Pezizomycotina</taxon>
        <taxon>Pezizomycetes</taxon>
        <taxon>Pezizales</taxon>
        <taxon>Pezizaceae</taxon>
        <taxon>Terfezia</taxon>
    </lineage>
</organism>
<keyword evidence="6" id="KW-1015">Disulfide bond</keyword>
<dbReference type="GO" id="GO:0098552">
    <property type="term" value="C:side of membrane"/>
    <property type="evidence" value="ECO:0007669"/>
    <property type="project" value="UniProtKB-KW"/>
</dbReference>
<dbReference type="InParanoid" id="A0A3N4LRF8"/>
<gene>
    <name evidence="12" type="ORF">L211DRAFT_783124</name>
</gene>
<dbReference type="SUPFAM" id="SSF51445">
    <property type="entry name" value="(Trans)glycosidases"/>
    <property type="match status" value="1"/>
</dbReference>
<dbReference type="Pfam" id="PF03198">
    <property type="entry name" value="Glyco_hydro_72"/>
    <property type="match status" value="1"/>
</dbReference>
<evidence type="ECO:0000256" key="5">
    <source>
        <dbReference type="ARBA" id="ARBA00023136"/>
    </source>
</evidence>
<dbReference type="EMBL" id="ML121537">
    <property type="protein sequence ID" value="RPB25446.1"/>
    <property type="molecule type" value="Genomic_DNA"/>
</dbReference>
<dbReference type="PANTHER" id="PTHR31468:SF2">
    <property type="entry name" value="1,3-BETA-GLUCANOSYLTRANSFERASE GAS1"/>
    <property type="match status" value="1"/>
</dbReference>
<feature type="chain" id="PRO_5017852292" description="1,3-beta-glucanosyltransferase" evidence="9">
    <location>
        <begin position="21"/>
        <end position="516"/>
    </location>
</feature>
<reference evidence="12 13" key="1">
    <citation type="journal article" date="2018" name="Nat. Ecol. Evol.">
        <title>Pezizomycetes genomes reveal the molecular basis of ectomycorrhizal truffle lifestyle.</title>
        <authorList>
            <person name="Murat C."/>
            <person name="Payen T."/>
            <person name="Noel B."/>
            <person name="Kuo A."/>
            <person name="Morin E."/>
            <person name="Chen J."/>
            <person name="Kohler A."/>
            <person name="Krizsan K."/>
            <person name="Balestrini R."/>
            <person name="Da Silva C."/>
            <person name="Montanini B."/>
            <person name="Hainaut M."/>
            <person name="Levati E."/>
            <person name="Barry K.W."/>
            <person name="Belfiori B."/>
            <person name="Cichocki N."/>
            <person name="Clum A."/>
            <person name="Dockter R.B."/>
            <person name="Fauchery L."/>
            <person name="Guy J."/>
            <person name="Iotti M."/>
            <person name="Le Tacon F."/>
            <person name="Lindquist E.A."/>
            <person name="Lipzen A."/>
            <person name="Malagnac F."/>
            <person name="Mello A."/>
            <person name="Molinier V."/>
            <person name="Miyauchi S."/>
            <person name="Poulain J."/>
            <person name="Riccioni C."/>
            <person name="Rubini A."/>
            <person name="Sitrit Y."/>
            <person name="Splivallo R."/>
            <person name="Traeger S."/>
            <person name="Wang M."/>
            <person name="Zifcakova L."/>
            <person name="Wipf D."/>
            <person name="Zambonelli A."/>
            <person name="Paolocci F."/>
            <person name="Nowrousian M."/>
            <person name="Ottonello S."/>
            <person name="Baldrian P."/>
            <person name="Spatafora J.W."/>
            <person name="Henrissat B."/>
            <person name="Nagy L.G."/>
            <person name="Aury J.M."/>
            <person name="Wincker P."/>
            <person name="Grigoriev I.V."/>
            <person name="Bonfante P."/>
            <person name="Martin F.M."/>
        </authorList>
    </citation>
    <scope>NUCLEOTIDE SEQUENCE [LARGE SCALE GENOMIC DNA]</scope>
    <source>
        <strain evidence="12 13">ATCC MYA-4762</strain>
    </source>
</reference>
<dbReference type="Proteomes" id="UP000267821">
    <property type="component" value="Unassembled WGS sequence"/>
</dbReference>
<evidence type="ECO:0000256" key="7">
    <source>
        <dbReference type="ARBA" id="ARBA00023180"/>
    </source>
</evidence>
<evidence type="ECO:0000256" key="4">
    <source>
        <dbReference type="ARBA" id="ARBA00022729"/>
    </source>
</evidence>
<evidence type="ECO:0000256" key="1">
    <source>
        <dbReference type="ARBA" id="ARBA00004609"/>
    </source>
</evidence>
<evidence type="ECO:0000256" key="6">
    <source>
        <dbReference type="ARBA" id="ARBA00023157"/>
    </source>
</evidence>
<feature type="domain" description="X8" evidence="11">
    <location>
        <begin position="377"/>
        <end position="466"/>
    </location>
</feature>
<keyword evidence="10" id="KW-0812">Transmembrane</keyword>
<keyword evidence="8 9" id="KW-0449">Lipoprotein</keyword>
<evidence type="ECO:0000313" key="12">
    <source>
        <dbReference type="EMBL" id="RPB25446.1"/>
    </source>
</evidence>
<protein>
    <recommendedName>
        <fullName evidence="9">1,3-beta-glucanosyltransferase</fullName>
        <ecNumber evidence="9">2.4.1.-</ecNumber>
    </recommendedName>
</protein>
<comment type="similarity">
    <text evidence="2 9">Belongs to the glycosyl hydrolase 72 family.</text>
</comment>
<keyword evidence="9" id="KW-0808">Transferase</keyword>
<keyword evidence="13" id="KW-1185">Reference proteome</keyword>
<dbReference type="Gene3D" id="3.20.20.80">
    <property type="entry name" value="Glycosidases"/>
    <property type="match status" value="1"/>
</dbReference>
<dbReference type="AlphaFoldDB" id="A0A3N4LRF8"/>
<accession>A0A3N4LRF8</accession>
<evidence type="ECO:0000256" key="10">
    <source>
        <dbReference type="SAM" id="Phobius"/>
    </source>
</evidence>
<evidence type="ECO:0000256" key="8">
    <source>
        <dbReference type="ARBA" id="ARBA00023288"/>
    </source>
</evidence>
<dbReference type="Pfam" id="PF07983">
    <property type="entry name" value="X8"/>
    <property type="match status" value="1"/>
</dbReference>